<proteinExistence type="predicted"/>
<dbReference type="Proteomes" id="UP000578531">
    <property type="component" value="Unassembled WGS sequence"/>
</dbReference>
<evidence type="ECO:0000313" key="2">
    <source>
        <dbReference type="Proteomes" id="UP000578531"/>
    </source>
</evidence>
<dbReference type="GeneID" id="59294692"/>
<accession>A0A8H6FD32</accession>
<name>A0A8H6FD32_9LECA</name>
<reference evidence="1 2" key="1">
    <citation type="journal article" date="2020" name="Genomics">
        <title>Complete, high-quality genomes from long-read metagenomic sequencing of two wolf lichen thalli reveals enigmatic genome architecture.</title>
        <authorList>
            <person name="McKenzie S.K."/>
            <person name="Walston R.F."/>
            <person name="Allen J.L."/>
        </authorList>
    </citation>
    <scope>NUCLEOTIDE SEQUENCE [LARGE SCALE GENOMIC DNA]</scope>
    <source>
        <strain evidence="1">WasteWater2</strain>
    </source>
</reference>
<keyword evidence="2" id="KW-1185">Reference proteome</keyword>
<sequence length="257" mass="29540">MQRENEDGGSGLGLVFLLIDPLPTLPHDRLVSYPAGVEFHWISRLTWFEESWRRVGRQSTVFGCSSSEEDDSIISHADVDGHEFDYRKVIPALVPEGWSNDPNDLEPVNRPLSTDDNSLPPFVLPILASREDRQAVRYLLSIFGRFYLWTPASSELLCVTQSHNSRGILQCIDKHSFGLRTRVLEPSSRWYSQHQITHLPLWFRQITKGRSQDMKKLKDIKELVDGHEYVLPVPILTLVNDGRYGGTKYLMRCGDRY</sequence>
<comment type="caution">
    <text evidence="1">The sequence shown here is derived from an EMBL/GenBank/DDBJ whole genome shotgun (WGS) entry which is preliminary data.</text>
</comment>
<gene>
    <name evidence="1" type="ORF">HO173_013060</name>
</gene>
<dbReference type="AlphaFoldDB" id="A0A8H6FD32"/>
<dbReference type="EMBL" id="JACCJC010000122">
    <property type="protein sequence ID" value="KAF6223910.1"/>
    <property type="molecule type" value="Genomic_DNA"/>
</dbReference>
<evidence type="ECO:0000313" key="1">
    <source>
        <dbReference type="EMBL" id="KAF6223910.1"/>
    </source>
</evidence>
<organism evidence="1 2">
    <name type="scientific">Letharia columbiana</name>
    <dbReference type="NCBI Taxonomy" id="112416"/>
    <lineage>
        <taxon>Eukaryota</taxon>
        <taxon>Fungi</taxon>
        <taxon>Dikarya</taxon>
        <taxon>Ascomycota</taxon>
        <taxon>Pezizomycotina</taxon>
        <taxon>Lecanoromycetes</taxon>
        <taxon>OSLEUM clade</taxon>
        <taxon>Lecanoromycetidae</taxon>
        <taxon>Lecanorales</taxon>
        <taxon>Lecanorineae</taxon>
        <taxon>Parmeliaceae</taxon>
        <taxon>Letharia</taxon>
    </lineage>
</organism>
<protein>
    <submittedName>
        <fullName evidence="1">Uncharacterized protein</fullName>
    </submittedName>
</protein>
<dbReference type="RefSeq" id="XP_037158222.1">
    <property type="nucleotide sequence ID" value="XM_037314889.1"/>
</dbReference>